<evidence type="ECO:0000313" key="3">
    <source>
        <dbReference type="Proteomes" id="UP000799424"/>
    </source>
</evidence>
<feature type="region of interest" description="Disordered" evidence="1">
    <location>
        <begin position="85"/>
        <end position="145"/>
    </location>
</feature>
<protein>
    <recommendedName>
        <fullName evidence="4">Copper-fist domain-containing protein</fullName>
    </recommendedName>
</protein>
<evidence type="ECO:0000256" key="1">
    <source>
        <dbReference type="SAM" id="MobiDB-lite"/>
    </source>
</evidence>
<keyword evidence="3" id="KW-1185">Reference proteome</keyword>
<name>A0A6A6ZN91_9PLEO</name>
<accession>A0A6A6ZN91</accession>
<dbReference type="AlphaFoldDB" id="A0A6A6ZN91"/>
<dbReference type="EMBL" id="MU006235">
    <property type="protein sequence ID" value="KAF2822129.1"/>
    <property type="molecule type" value="Genomic_DNA"/>
</dbReference>
<sequence length="503" mass="53540">MWADINGEHKKVACCPHPTGSCGCERVVINYTIPKSSECACPSQRSQTVAAATAGNNRVQKSSRRRSTAINVASVELAMKAVQDAETDTSSYTHTPTERSGSNEASLPSSASSTPRISPNRDDSISSCCKPRPMEQPQLPARQGGCCGSKTKPIPEPVPVKSCCSSSNAPVSALRSSQPQPHFPQGFGQQFQFQLQSQVHPPQYANPQSHVSTQSSFPFSLGHPIYNHVAAAYQHPSSLPMGPATNGPTSPHISGAQNGPHAPEHNCHCGESCSCFGCAAHPNNATMMEYVRLMAQFQYTGDFGSVPPPLYDLPSYPHHPEYGAEAHQPMNFTSMSQAFPTPAPSHMGFHTGMNMSPVPNTPLAVSTSWHQTPVPAPSGPQPHFYEPSNYVAPTPSIEHPLRLKTEELPVTPIADSPNDGQDEETSTLSPTSFFWNEMVLPSCSDNTGTCQCGDGCACVGCITHGGHNGVSLDDPALTTFPGFASSTALDDPSSFLFSPAPNI</sequence>
<organism evidence="2 3">
    <name type="scientific">Ophiobolus disseminans</name>
    <dbReference type="NCBI Taxonomy" id="1469910"/>
    <lineage>
        <taxon>Eukaryota</taxon>
        <taxon>Fungi</taxon>
        <taxon>Dikarya</taxon>
        <taxon>Ascomycota</taxon>
        <taxon>Pezizomycotina</taxon>
        <taxon>Dothideomycetes</taxon>
        <taxon>Pleosporomycetidae</taxon>
        <taxon>Pleosporales</taxon>
        <taxon>Pleosporineae</taxon>
        <taxon>Phaeosphaeriaceae</taxon>
        <taxon>Ophiobolus</taxon>
    </lineage>
</organism>
<reference evidence="2" key="1">
    <citation type="journal article" date="2020" name="Stud. Mycol.">
        <title>101 Dothideomycetes genomes: a test case for predicting lifestyles and emergence of pathogens.</title>
        <authorList>
            <person name="Haridas S."/>
            <person name="Albert R."/>
            <person name="Binder M."/>
            <person name="Bloem J."/>
            <person name="Labutti K."/>
            <person name="Salamov A."/>
            <person name="Andreopoulos B."/>
            <person name="Baker S."/>
            <person name="Barry K."/>
            <person name="Bills G."/>
            <person name="Bluhm B."/>
            <person name="Cannon C."/>
            <person name="Castanera R."/>
            <person name="Culley D."/>
            <person name="Daum C."/>
            <person name="Ezra D."/>
            <person name="Gonzalez J."/>
            <person name="Henrissat B."/>
            <person name="Kuo A."/>
            <person name="Liang C."/>
            <person name="Lipzen A."/>
            <person name="Lutzoni F."/>
            <person name="Magnuson J."/>
            <person name="Mondo S."/>
            <person name="Nolan M."/>
            <person name="Ohm R."/>
            <person name="Pangilinan J."/>
            <person name="Park H.-J."/>
            <person name="Ramirez L."/>
            <person name="Alfaro M."/>
            <person name="Sun H."/>
            <person name="Tritt A."/>
            <person name="Yoshinaga Y."/>
            <person name="Zwiers L.-H."/>
            <person name="Turgeon B."/>
            <person name="Goodwin S."/>
            <person name="Spatafora J."/>
            <person name="Crous P."/>
            <person name="Grigoriev I."/>
        </authorList>
    </citation>
    <scope>NUCLEOTIDE SEQUENCE</scope>
    <source>
        <strain evidence="2">CBS 113818</strain>
    </source>
</reference>
<evidence type="ECO:0000313" key="2">
    <source>
        <dbReference type="EMBL" id="KAF2822129.1"/>
    </source>
</evidence>
<dbReference type="OrthoDB" id="5600085at2759"/>
<feature type="compositionally biased region" description="Low complexity" evidence="1">
    <location>
        <begin position="100"/>
        <end position="118"/>
    </location>
</feature>
<proteinExistence type="predicted"/>
<feature type="compositionally biased region" description="Polar residues" evidence="1">
    <location>
        <begin position="246"/>
        <end position="257"/>
    </location>
</feature>
<gene>
    <name evidence="2" type="ORF">CC86DRAFT_301265</name>
</gene>
<feature type="compositionally biased region" description="Polar residues" evidence="1">
    <location>
        <begin position="88"/>
        <end position="99"/>
    </location>
</feature>
<evidence type="ECO:0008006" key="4">
    <source>
        <dbReference type="Google" id="ProtNLM"/>
    </source>
</evidence>
<feature type="region of interest" description="Disordered" evidence="1">
    <location>
        <begin position="237"/>
        <end position="262"/>
    </location>
</feature>
<dbReference type="Proteomes" id="UP000799424">
    <property type="component" value="Unassembled WGS sequence"/>
</dbReference>